<dbReference type="EMBL" id="JADCNL010000001">
    <property type="protein sequence ID" value="KAG0495775.1"/>
    <property type="molecule type" value="Genomic_DNA"/>
</dbReference>
<reference evidence="1 2" key="1">
    <citation type="journal article" date="2020" name="Nat. Food">
        <title>A phased Vanilla planifolia genome enables genetic improvement of flavour and production.</title>
        <authorList>
            <person name="Hasing T."/>
            <person name="Tang H."/>
            <person name="Brym M."/>
            <person name="Khazi F."/>
            <person name="Huang T."/>
            <person name="Chambers A.H."/>
        </authorList>
    </citation>
    <scope>NUCLEOTIDE SEQUENCE [LARGE SCALE GENOMIC DNA]</scope>
    <source>
        <tissue evidence="1">Leaf</tissue>
    </source>
</reference>
<gene>
    <name evidence="1" type="ORF">HPP92_000466</name>
</gene>
<organism evidence="1 2">
    <name type="scientific">Vanilla planifolia</name>
    <name type="common">Vanilla</name>
    <dbReference type="NCBI Taxonomy" id="51239"/>
    <lineage>
        <taxon>Eukaryota</taxon>
        <taxon>Viridiplantae</taxon>
        <taxon>Streptophyta</taxon>
        <taxon>Embryophyta</taxon>
        <taxon>Tracheophyta</taxon>
        <taxon>Spermatophyta</taxon>
        <taxon>Magnoliopsida</taxon>
        <taxon>Liliopsida</taxon>
        <taxon>Asparagales</taxon>
        <taxon>Orchidaceae</taxon>
        <taxon>Vanilloideae</taxon>
        <taxon>Vanilleae</taxon>
        <taxon>Vanilla</taxon>
    </lineage>
</organism>
<sequence length="82" mass="9337">MTRVEKNRSHYKQDEIWSKGFGERVVPSLSLRPTSTSSSSFAVLRLPRLLSARQQGRAVILSCRAKNMDQHSIIGATYCDRR</sequence>
<evidence type="ECO:0000313" key="1">
    <source>
        <dbReference type="EMBL" id="KAG0495775.1"/>
    </source>
</evidence>
<dbReference type="AlphaFoldDB" id="A0A835VG45"/>
<accession>A0A835VG45</accession>
<name>A0A835VG45_VANPL</name>
<comment type="caution">
    <text evidence="1">The sequence shown here is derived from an EMBL/GenBank/DDBJ whole genome shotgun (WGS) entry which is preliminary data.</text>
</comment>
<keyword evidence="2" id="KW-1185">Reference proteome</keyword>
<dbReference type="Proteomes" id="UP000636800">
    <property type="component" value="Chromosome 1"/>
</dbReference>
<protein>
    <submittedName>
        <fullName evidence="1">Uncharacterized protein</fullName>
    </submittedName>
</protein>
<evidence type="ECO:0000313" key="2">
    <source>
        <dbReference type="Proteomes" id="UP000636800"/>
    </source>
</evidence>
<proteinExistence type="predicted"/>